<dbReference type="PANTHER" id="PTHR11614">
    <property type="entry name" value="PHOSPHOLIPASE-RELATED"/>
    <property type="match status" value="1"/>
</dbReference>
<keyword evidence="4" id="KW-0444">Lipid biosynthesis</keyword>
<evidence type="ECO:0000256" key="7">
    <source>
        <dbReference type="ARBA" id="ARBA00023098"/>
    </source>
</evidence>
<dbReference type="GO" id="GO:0006629">
    <property type="term" value="P:lipid metabolic process"/>
    <property type="evidence" value="ECO:0007669"/>
    <property type="project" value="UniProtKB-KW"/>
</dbReference>
<dbReference type="Pfam" id="PF12146">
    <property type="entry name" value="Hydrolase_4"/>
    <property type="match status" value="1"/>
</dbReference>
<comment type="subcellular location">
    <subcellularLocation>
        <location evidence="1">Cell inner membrane</location>
    </subcellularLocation>
</comment>
<dbReference type="AlphaFoldDB" id="A0A0H3NWZ3"/>
<evidence type="ECO:0000256" key="8">
    <source>
        <dbReference type="ARBA" id="ARBA00023136"/>
    </source>
</evidence>
<keyword evidence="7" id="KW-0443">Lipid metabolism</keyword>
<keyword evidence="5" id="KW-0997">Cell inner membrane</keyword>
<sequence>MPLDNHMNNWLTREEQFAAFVNGPLLDFWQQRDEDEFLGVDNIPIRYVRFCSPQHTRVVVVVPGRIESYVKYPEVAYDLFQQGYDVIVLDHRGQGRSGRILDDRNRGHVIKFDDYIEDFAQLVQREITGSHYQQRFALAHSMGGAILTRYLAREPTVFNAVALCAPMFGIHLPMPGWLAHRIVDWTEKHQKLRDYYAIGTGQWRPLPYVVNMLTHSRERYRRYLRQYADSPEIRVGGPTYHWVRESLLVGEQIIAQADKITTPVLLLQASEDRVVHNPAHNAFTQAMTLAGHPCEGGQPKLIKGARHEILFERDTLRAEALSAILRFFAQHHSSLQHKKPVGPQDSDTTRG</sequence>
<evidence type="ECO:0000256" key="11">
    <source>
        <dbReference type="ARBA" id="ARBA00078036"/>
    </source>
</evidence>
<dbReference type="HOGENOM" id="CLU_026209_10_1_6"/>
<evidence type="ECO:0000256" key="3">
    <source>
        <dbReference type="ARBA" id="ARBA00022475"/>
    </source>
</evidence>
<evidence type="ECO:0000256" key="4">
    <source>
        <dbReference type="ARBA" id="ARBA00022516"/>
    </source>
</evidence>
<evidence type="ECO:0000256" key="1">
    <source>
        <dbReference type="ARBA" id="ARBA00004533"/>
    </source>
</evidence>
<organism evidence="13 14">
    <name type="scientific">Yersinia enterocolitica subsp. palearctica serotype O:3 (strain DSM 13030 / CIP 106945 / Y11)</name>
    <dbReference type="NCBI Taxonomy" id="930944"/>
    <lineage>
        <taxon>Bacteria</taxon>
        <taxon>Pseudomonadati</taxon>
        <taxon>Pseudomonadota</taxon>
        <taxon>Gammaproteobacteria</taxon>
        <taxon>Enterobacterales</taxon>
        <taxon>Yersiniaceae</taxon>
        <taxon>Yersinia</taxon>
    </lineage>
</organism>
<dbReference type="InterPro" id="IPR029058">
    <property type="entry name" value="AB_hydrolase_fold"/>
</dbReference>
<dbReference type="InterPro" id="IPR022742">
    <property type="entry name" value="Hydrolase_4"/>
</dbReference>
<dbReference type="GO" id="GO:0005886">
    <property type="term" value="C:plasma membrane"/>
    <property type="evidence" value="ECO:0007669"/>
    <property type="project" value="UniProtKB-SubCell"/>
</dbReference>
<dbReference type="FunFam" id="3.40.50.1820:FF:000020">
    <property type="entry name" value="Lysophospholipase L2"/>
    <property type="match status" value="1"/>
</dbReference>
<evidence type="ECO:0000313" key="14">
    <source>
        <dbReference type="Proteomes" id="UP000008084"/>
    </source>
</evidence>
<reference evidence="13 14" key="1">
    <citation type="journal article" date="2011" name="J. Bacteriol.">
        <title>Complete genome sequence of Yersinia enterocolitica subsp. palearctica serogroup O:3.</title>
        <authorList>
            <person name="Batzilla J."/>
            <person name="Hoper D."/>
            <person name="Antonenka U."/>
            <person name="Heesemann J."/>
            <person name="Rakin A."/>
        </authorList>
    </citation>
    <scope>NUCLEOTIDE SEQUENCE [LARGE SCALE GENOMIC DNA]</scope>
    <source>
        <strain evidence="14">DSM 13030 / CIP 106945 / Y11</strain>
    </source>
</reference>
<keyword evidence="8" id="KW-0472">Membrane</keyword>
<dbReference type="KEGG" id="yey:Y11_34061"/>
<accession>A0A0H3NWZ3</accession>
<dbReference type="NCBIfam" id="NF008019">
    <property type="entry name" value="PRK10749.1"/>
    <property type="match status" value="1"/>
</dbReference>
<protein>
    <recommendedName>
        <fullName evidence="10">Lysophospholipase L2</fullName>
        <ecNumber evidence="2">3.1.1.5</ecNumber>
    </recommendedName>
    <alternativeName>
        <fullName evidence="11">Lecithinase B</fullName>
    </alternativeName>
</protein>
<dbReference type="PATRIC" id="fig|930944.6.peg.3390"/>
<evidence type="ECO:0000256" key="10">
    <source>
        <dbReference type="ARBA" id="ARBA00073546"/>
    </source>
</evidence>
<dbReference type="SUPFAM" id="SSF53474">
    <property type="entry name" value="alpha/beta-Hydrolases"/>
    <property type="match status" value="1"/>
</dbReference>
<proteinExistence type="predicted"/>
<dbReference type="Proteomes" id="UP000008084">
    <property type="component" value="Chromosome"/>
</dbReference>
<dbReference type="Gene3D" id="3.40.50.1820">
    <property type="entry name" value="alpha/beta hydrolase"/>
    <property type="match status" value="1"/>
</dbReference>
<feature type="domain" description="Serine aminopeptidase S33" evidence="12">
    <location>
        <begin position="54"/>
        <end position="314"/>
    </location>
</feature>
<keyword evidence="3" id="KW-1003">Cell membrane</keyword>
<evidence type="ECO:0000313" key="13">
    <source>
        <dbReference type="EMBL" id="CBY29124.1"/>
    </source>
</evidence>
<comment type="catalytic activity">
    <reaction evidence="9">
        <text>a 1-acyl-sn-glycero-3-phosphocholine + H2O = sn-glycerol 3-phosphocholine + a fatty acid + H(+)</text>
        <dbReference type="Rhea" id="RHEA:15177"/>
        <dbReference type="ChEBI" id="CHEBI:15377"/>
        <dbReference type="ChEBI" id="CHEBI:15378"/>
        <dbReference type="ChEBI" id="CHEBI:16870"/>
        <dbReference type="ChEBI" id="CHEBI:28868"/>
        <dbReference type="ChEBI" id="CHEBI:58168"/>
        <dbReference type="EC" id="3.1.1.5"/>
    </reaction>
</comment>
<evidence type="ECO:0000259" key="12">
    <source>
        <dbReference type="Pfam" id="PF12146"/>
    </source>
</evidence>
<name>A0A0H3NWZ3_YERE1</name>
<dbReference type="RefSeq" id="WP_005166224.1">
    <property type="nucleotide sequence ID" value="NC_017564.1"/>
</dbReference>
<dbReference type="EC" id="3.1.1.5" evidence="2"/>
<evidence type="ECO:0000256" key="5">
    <source>
        <dbReference type="ARBA" id="ARBA00022519"/>
    </source>
</evidence>
<keyword evidence="6 13" id="KW-0378">Hydrolase</keyword>
<dbReference type="EMBL" id="FR729477">
    <property type="protein sequence ID" value="CBY29124.1"/>
    <property type="molecule type" value="Genomic_DNA"/>
</dbReference>
<dbReference type="InterPro" id="IPR051044">
    <property type="entry name" value="MAG_DAG_Lipase"/>
</dbReference>
<gene>
    <name evidence="13" type="ordered locus">Y11_34061</name>
</gene>
<dbReference type="GeneID" id="31411348"/>
<evidence type="ECO:0000256" key="2">
    <source>
        <dbReference type="ARBA" id="ARBA00013274"/>
    </source>
</evidence>
<evidence type="ECO:0000256" key="9">
    <source>
        <dbReference type="ARBA" id="ARBA00049531"/>
    </source>
</evidence>
<evidence type="ECO:0000256" key="6">
    <source>
        <dbReference type="ARBA" id="ARBA00022801"/>
    </source>
</evidence>
<dbReference type="GO" id="GO:0004622">
    <property type="term" value="F:phosphatidylcholine lysophospholipase activity"/>
    <property type="evidence" value="ECO:0007669"/>
    <property type="project" value="UniProtKB-EC"/>
</dbReference>